<dbReference type="Proteomes" id="UP001352852">
    <property type="component" value="Unassembled WGS sequence"/>
</dbReference>
<gene>
    <name evidence="1" type="ORF">CHARACLAT_019165</name>
</gene>
<evidence type="ECO:0000313" key="1">
    <source>
        <dbReference type="EMBL" id="MED6287728.1"/>
    </source>
</evidence>
<organism evidence="1 2">
    <name type="scientific">Characodon lateralis</name>
    <dbReference type="NCBI Taxonomy" id="208331"/>
    <lineage>
        <taxon>Eukaryota</taxon>
        <taxon>Metazoa</taxon>
        <taxon>Chordata</taxon>
        <taxon>Craniata</taxon>
        <taxon>Vertebrata</taxon>
        <taxon>Euteleostomi</taxon>
        <taxon>Actinopterygii</taxon>
        <taxon>Neopterygii</taxon>
        <taxon>Teleostei</taxon>
        <taxon>Neoteleostei</taxon>
        <taxon>Acanthomorphata</taxon>
        <taxon>Ovalentaria</taxon>
        <taxon>Atherinomorphae</taxon>
        <taxon>Cyprinodontiformes</taxon>
        <taxon>Goodeidae</taxon>
        <taxon>Characodon</taxon>
    </lineage>
</organism>
<protein>
    <submittedName>
        <fullName evidence="1">Uncharacterized protein</fullName>
    </submittedName>
</protein>
<reference evidence="1 2" key="1">
    <citation type="submission" date="2021-06" db="EMBL/GenBank/DDBJ databases">
        <authorList>
            <person name="Palmer J.M."/>
        </authorList>
    </citation>
    <scope>NUCLEOTIDE SEQUENCE [LARGE SCALE GENOMIC DNA]</scope>
    <source>
        <strain evidence="1 2">CL_MEX2019</strain>
        <tissue evidence="1">Muscle</tissue>
    </source>
</reference>
<keyword evidence="2" id="KW-1185">Reference proteome</keyword>
<name>A0ABU7EN56_9TELE</name>
<accession>A0ABU7EN56</accession>
<sequence>MLALSFCWAQLKIRVKEADFLMVHCPYQEKMLPYNPTNKTSSLCRAARLSHRDWGRSSVIRAELGAKLWALSGLMGIFRSHSYYAVESVFISLRLELNHFIISSVTHFLPLIP</sequence>
<comment type="caution">
    <text evidence="1">The sequence shown here is derived from an EMBL/GenBank/DDBJ whole genome shotgun (WGS) entry which is preliminary data.</text>
</comment>
<dbReference type="EMBL" id="JAHUTJ010059105">
    <property type="protein sequence ID" value="MED6287728.1"/>
    <property type="molecule type" value="Genomic_DNA"/>
</dbReference>
<proteinExistence type="predicted"/>
<evidence type="ECO:0000313" key="2">
    <source>
        <dbReference type="Proteomes" id="UP001352852"/>
    </source>
</evidence>